<sequence>MSYMMCSRITFPANKRREELVIYTISSVHIESSWKMLTDSAEIVLPRRIKYFAGKDLKELLSAGDQVKIELGYDSNLYTEFEGYISLIGWGVPVTIRCEDEMYNLKRKTVSYSAKNVTLKKLLADVAKGYEVKTNYDAELGAVRYSSRTVAEILNDIRKKTNLHCYFIGKVLYCGNVYSEKVDTEKVKIVLEKNAVSQNLNETNGEFQVKVVSIGAGGKKLEAKAGTEGSEVYNLTYNEKGKSVKVEDLKKFARDFYESLKKQKYRGGVELFGIPVVRHGITIDLKSEITPEMNGYYYVEKVTKDFSDDATYRQKLELGGRAE</sequence>
<evidence type="ECO:0000313" key="2">
    <source>
        <dbReference type="Proteomes" id="UP000095725"/>
    </source>
</evidence>
<dbReference type="AlphaFoldDB" id="A0A174R9F1"/>
<protein>
    <submittedName>
        <fullName evidence="1">Phage protein D</fullName>
    </submittedName>
</protein>
<dbReference type="Proteomes" id="UP000095725">
    <property type="component" value="Unassembled WGS sequence"/>
</dbReference>
<evidence type="ECO:0000313" key="1">
    <source>
        <dbReference type="EMBL" id="CUP79650.1"/>
    </source>
</evidence>
<organism evidence="1 2">
    <name type="scientific">Bacteroides caccae</name>
    <dbReference type="NCBI Taxonomy" id="47678"/>
    <lineage>
        <taxon>Bacteria</taxon>
        <taxon>Pseudomonadati</taxon>
        <taxon>Bacteroidota</taxon>
        <taxon>Bacteroidia</taxon>
        <taxon>Bacteroidales</taxon>
        <taxon>Bacteroidaceae</taxon>
        <taxon>Bacteroides</taxon>
    </lineage>
</organism>
<reference evidence="1 2" key="1">
    <citation type="submission" date="2015-09" db="EMBL/GenBank/DDBJ databases">
        <authorList>
            <consortium name="Pathogen Informatics"/>
        </authorList>
    </citation>
    <scope>NUCLEOTIDE SEQUENCE [LARGE SCALE GENOMIC DNA]</scope>
    <source>
        <strain evidence="1 2">2789STDY5834946</strain>
    </source>
</reference>
<proteinExistence type="predicted"/>
<dbReference type="SUPFAM" id="SSF69279">
    <property type="entry name" value="Phage tail proteins"/>
    <property type="match status" value="1"/>
</dbReference>
<gene>
    <name evidence="1" type="ORF">ERS852558_01004</name>
</gene>
<accession>A0A174R9F1</accession>
<name>A0A174R9F1_9BACE</name>
<dbReference type="EMBL" id="CZBL01000003">
    <property type="protein sequence ID" value="CUP79650.1"/>
    <property type="molecule type" value="Genomic_DNA"/>
</dbReference>
<dbReference type="RefSeq" id="WP_008766327.1">
    <property type="nucleotide sequence ID" value="NZ_CZBL01000003.1"/>
</dbReference>